<proteinExistence type="predicted"/>
<reference evidence="3" key="1">
    <citation type="journal article" date="2019" name="Int. J. Syst. Evol. Microbiol.">
        <title>The Global Catalogue of Microorganisms (GCM) 10K type strain sequencing project: providing services to taxonomists for standard genome sequencing and annotation.</title>
        <authorList>
            <consortium name="The Broad Institute Genomics Platform"/>
            <consortium name="The Broad Institute Genome Sequencing Center for Infectious Disease"/>
            <person name="Wu L."/>
            <person name="Ma J."/>
        </authorList>
    </citation>
    <scope>NUCLEOTIDE SEQUENCE [LARGE SCALE GENOMIC DNA]</scope>
    <source>
        <strain evidence="3">JCM 19134</strain>
    </source>
</reference>
<dbReference type="Proteomes" id="UP001409585">
    <property type="component" value="Unassembled WGS sequence"/>
</dbReference>
<dbReference type="Pfam" id="PF07238">
    <property type="entry name" value="PilZ"/>
    <property type="match status" value="1"/>
</dbReference>
<name>A0AAV3U3C2_9ALTE</name>
<gene>
    <name evidence="2" type="ORF">GCM10025791_20200</name>
</gene>
<sequence>MRTPMSIHKERRNFPRIQLRANAELETAAGRWPVQLVDLSFSGALVACSLPFPPSRSETVTLHINLNQDHPILMRGHLVHSNGSYLGLECSPTGVDQRASLRKLFSHKNNATLG</sequence>
<evidence type="ECO:0000259" key="1">
    <source>
        <dbReference type="Pfam" id="PF07238"/>
    </source>
</evidence>
<accession>A0AAV3U3C2</accession>
<dbReference type="Gene3D" id="2.40.10.220">
    <property type="entry name" value="predicted glycosyltransferase like domains"/>
    <property type="match status" value="1"/>
</dbReference>
<feature type="domain" description="PilZ" evidence="1">
    <location>
        <begin position="10"/>
        <end position="104"/>
    </location>
</feature>
<dbReference type="InterPro" id="IPR009875">
    <property type="entry name" value="PilZ_domain"/>
</dbReference>
<organism evidence="2 3">
    <name type="scientific">Halioxenophilus aromaticivorans</name>
    <dbReference type="NCBI Taxonomy" id="1306992"/>
    <lineage>
        <taxon>Bacteria</taxon>
        <taxon>Pseudomonadati</taxon>
        <taxon>Pseudomonadota</taxon>
        <taxon>Gammaproteobacteria</taxon>
        <taxon>Alteromonadales</taxon>
        <taxon>Alteromonadaceae</taxon>
        <taxon>Halioxenophilus</taxon>
    </lineage>
</organism>
<dbReference type="AlphaFoldDB" id="A0AAV3U3C2"/>
<dbReference type="GO" id="GO:0035438">
    <property type="term" value="F:cyclic-di-GMP binding"/>
    <property type="evidence" value="ECO:0007669"/>
    <property type="project" value="InterPro"/>
</dbReference>
<dbReference type="EMBL" id="BAABLX010000012">
    <property type="protein sequence ID" value="GAA4941685.1"/>
    <property type="molecule type" value="Genomic_DNA"/>
</dbReference>
<protein>
    <recommendedName>
        <fullName evidence="1">PilZ domain-containing protein</fullName>
    </recommendedName>
</protein>
<keyword evidence="3" id="KW-1185">Reference proteome</keyword>
<dbReference type="SUPFAM" id="SSF141371">
    <property type="entry name" value="PilZ domain-like"/>
    <property type="match status" value="1"/>
</dbReference>
<evidence type="ECO:0000313" key="2">
    <source>
        <dbReference type="EMBL" id="GAA4941685.1"/>
    </source>
</evidence>
<evidence type="ECO:0000313" key="3">
    <source>
        <dbReference type="Proteomes" id="UP001409585"/>
    </source>
</evidence>
<comment type="caution">
    <text evidence="2">The sequence shown here is derived from an EMBL/GenBank/DDBJ whole genome shotgun (WGS) entry which is preliminary data.</text>
</comment>